<keyword evidence="2" id="KW-1283">Bacterial microcompartment</keyword>
<dbReference type="Proteomes" id="UP000284841">
    <property type="component" value="Unassembled WGS sequence"/>
</dbReference>
<dbReference type="OrthoDB" id="3283at2"/>
<dbReference type="SMART" id="SM00877">
    <property type="entry name" value="BMC"/>
    <property type="match status" value="2"/>
</dbReference>
<proteinExistence type="predicted"/>
<keyword evidence="5" id="KW-1185">Reference proteome</keyword>
<dbReference type="RefSeq" id="WP_067532596.1">
    <property type="nucleotide sequence ID" value="NZ_AP025567.1"/>
</dbReference>
<accession>A0A415DXJ0</accession>
<dbReference type="NCBIfam" id="NF011934">
    <property type="entry name" value="PRK15405.1"/>
    <property type="match status" value="1"/>
</dbReference>
<sequence>MKNDKIYPEILSMVLITQVSEGLKADLQLSEEHTSCAVITATIDDFVFLALDEATKKADVDVTYTGSFYGGNPNSSSKLQGEGIGIFAGKTVASVQAAIDAIYDFYDSRRVYAVSCNDEDSIAYLTYTAASVGTYFAKTMDIPLGCSMAYLVGPPIESIYAADAADKASNAKMVRFYTPPTETNCSGAIFIGSQSDCTICCEAFGAAVQEVADRPIYNR</sequence>
<comment type="caution">
    <text evidence="4">The sequence shown here is derived from an EMBL/GenBank/DDBJ whole genome shotgun (WGS) entry which is preliminary data.</text>
</comment>
<evidence type="ECO:0000256" key="2">
    <source>
        <dbReference type="ARBA" id="ARBA00024446"/>
    </source>
</evidence>
<dbReference type="AlphaFoldDB" id="A0A415DXJ0"/>
<dbReference type="InterPro" id="IPR009193">
    <property type="entry name" value="EutL_PduB"/>
</dbReference>
<name>A0A415DXJ0_9FIRM</name>
<dbReference type="Pfam" id="PF00936">
    <property type="entry name" value="BMC"/>
    <property type="match status" value="1"/>
</dbReference>
<dbReference type="GO" id="GO:0031469">
    <property type="term" value="C:bacterial microcompartment"/>
    <property type="evidence" value="ECO:0007669"/>
    <property type="project" value="UniProtKB-SubCell"/>
</dbReference>
<organism evidence="4 5">
    <name type="scientific">Emergencia timonensis</name>
    <dbReference type="NCBI Taxonomy" id="1776384"/>
    <lineage>
        <taxon>Bacteria</taxon>
        <taxon>Bacillati</taxon>
        <taxon>Bacillota</taxon>
        <taxon>Clostridia</taxon>
        <taxon>Peptostreptococcales</taxon>
        <taxon>Anaerovoracaceae</taxon>
        <taxon>Emergencia</taxon>
    </lineage>
</organism>
<protein>
    <submittedName>
        <fullName evidence="4">Ethanolamine utilization microcompartment protein EutL</fullName>
    </submittedName>
</protein>
<evidence type="ECO:0000313" key="4">
    <source>
        <dbReference type="EMBL" id="RHJ85189.1"/>
    </source>
</evidence>
<feature type="domain" description="Bacterial microcompartment" evidence="3">
    <location>
        <begin position="34"/>
        <end position="121"/>
    </location>
</feature>
<dbReference type="EMBL" id="QRMS01000005">
    <property type="protein sequence ID" value="RHJ85189.1"/>
    <property type="molecule type" value="Genomic_DNA"/>
</dbReference>
<gene>
    <name evidence="4" type="ORF">DW099_15945</name>
</gene>
<dbReference type="InterPro" id="IPR037233">
    <property type="entry name" value="CcmK-like_sf"/>
</dbReference>
<feature type="domain" description="Bacterial microcompartment" evidence="3">
    <location>
        <begin position="148"/>
        <end position="215"/>
    </location>
</feature>
<reference evidence="4 5" key="1">
    <citation type="submission" date="2018-08" db="EMBL/GenBank/DDBJ databases">
        <title>A genome reference for cultivated species of the human gut microbiota.</title>
        <authorList>
            <person name="Zou Y."/>
            <person name="Xue W."/>
            <person name="Luo G."/>
        </authorList>
    </citation>
    <scope>NUCLEOTIDE SEQUENCE [LARGE SCALE GENOMIC DNA]</scope>
    <source>
        <strain evidence="4 5">AM07-24</strain>
    </source>
</reference>
<dbReference type="STRING" id="1776384.GCA_900086585_00196"/>
<comment type="subcellular location">
    <subcellularLocation>
        <location evidence="1">Bacterial microcompartment</location>
    </subcellularLocation>
</comment>
<evidence type="ECO:0000256" key="1">
    <source>
        <dbReference type="ARBA" id="ARBA00024322"/>
    </source>
</evidence>
<dbReference type="PIRSF" id="PIRSF012290">
    <property type="entry name" value="EutL_PduB"/>
    <property type="match status" value="1"/>
</dbReference>
<dbReference type="Gene3D" id="3.30.70.1710">
    <property type="match status" value="2"/>
</dbReference>
<evidence type="ECO:0000259" key="3">
    <source>
        <dbReference type="SMART" id="SM00877"/>
    </source>
</evidence>
<dbReference type="GeneID" id="83002624"/>
<dbReference type="InterPro" id="IPR000249">
    <property type="entry name" value="BMC_dom"/>
</dbReference>
<evidence type="ECO:0000313" key="5">
    <source>
        <dbReference type="Proteomes" id="UP000284841"/>
    </source>
</evidence>